<evidence type="ECO:0000259" key="10">
    <source>
        <dbReference type="Pfam" id="PF00593"/>
    </source>
</evidence>
<dbReference type="NCBIfam" id="TIGR04056">
    <property type="entry name" value="OMP_RagA_SusC"/>
    <property type="match status" value="1"/>
</dbReference>
<name>A0AAU7K8P7_9SPHI</name>
<sequence length="1004" mass="111628">MKEILRILLWVCIFSLGLVYKASAAKTKFAFQQDTTKFTATLFDENQVPLRGVTVKVKRTGSTSVSDRDGIFSISAQKDDLLLLSLNAKEFFQYEILNLAENTIVINSKNVVLKQERETRLLFGVVTNPLHTATSTDAVYTSDLNKMPVTSLSTALTGRLSGLYALQSSGQPGADGSSLSLRGRGPLLIIDGIPRGFSIINLDEIESVTVLKDALSTAMLGVKGFNGALLITTKRGSKGKQTISFKAQTAFQNPLKQPVALNSFNYATLYNEAAKNDGLTQPYTPSDLTAYATGSDPFGHPDVDWRSQILKKNTRFDQYSLDISGGNNWGRYFVALEHINQSGFFQTSADNKYDTNNKFLSYVIRSNIDLQINSKLSAGVNLLGRILNGNGPGFSISNLGSSTQAIINSLLLTPNNAYPVYNPNGSYGTSANFQTNIYGQTVNSGYTANYKRDVLADFFIKRTLDEITKGLWIRASVSLYSTLSEDILRGKSFASFAYNPTTNVYTQYGNNGTQANGNALNYQARADYLEFKMGYDRTFGKNEISAVAFANRDNSVTDSDLPYTIKGIAGRAAYTYDNRYTFEMAFAYNGSNYYPPAGDFKYGFFPAVGLSWNITSEKFLANKKWLNGLKLYASYGKNGNDNPGYFSYIQRYFDGPAAYFGSSPGSQTSIFEQPLANPFITFEQAKKLNLGIQGTLLSNKLGFRAEYYDNRYSDLLMQRGKNSAILGQTFPNENIGRYQYNGWDFNLNWQQQVGKDFSYFLAGNFNIQDSKVVDIDEVNQPFPWMRRTGQMVGQNFGYIADGLFQSQAEINASAKLEGYNAQPGDIKYRDLNGDGLINQFDQTPIGQLKPLMFFGTTLGFQFKSLDFSALVQGAFNRTIYVAGNSEWAFQNNGLGQAWDNNLDRWTPSNPNATYPRLSIGANINNQAFSSYWMRSGNYIRLKNIELGYTLPNKLIQRIGLQSTRIFASATNLLTLSAYDRVDPEVYNGAYPIQRLINLGINIKL</sequence>
<dbReference type="AlphaFoldDB" id="A0AAU7K8P7"/>
<accession>A0AAU7K8P7</accession>
<dbReference type="InterPro" id="IPR012910">
    <property type="entry name" value="Plug_dom"/>
</dbReference>
<dbReference type="SUPFAM" id="SSF49464">
    <property type="entry name" value="Carboxypeptidase regulatory domain-like"/>
    <property type="match status" value="1"/>
</dbReference>
<comment type="similarity">
    <text evidence="8 9">Belongs to the TonB-dependent receptor family.</text>
</comment>
<evidence type="ECO:0000256" key="3">
    <source>
        <dbReference type="ARBA" id="ARBA00022452"/>
    </source>
</evidence>
<keyword evidence="4 8" id="KW-0812">Transmembrane</keyword>
<proteinExistence type="inferred from homology"/>
<evidence type="ECO:0000259" key="11">
    <source>
        <dbReference type="Pfam" id="PF07715"/>
    </source>
</evidence>
<evidence type="ECO:0000313" key="12">
    <source>
        <dbReference type="EMBL" id="XBO48828.1"/>
    </source>
</evidence>
<comment type="subcellular location">
    <subcellularLocation>
        <location evidence="1 8">Cell outer membrane</location>
        <topology evidence="1 8">Multi-pass membrane protein</topology>
    </subcellularLocation>
</comment>
<keyword evidence="3 8" id="KW-1134">Transmembrane beta strand</keyword>
<keyword evidence="6 8" id="KW-0472">Membrane</keyword>
<keyword evidence="7 8" id="KW-0998">Cell outer membrane</keyword>
<dbReference type="Pfam" id="PF00593">
    <property type="entry name" value="TonB_dep_Rec_b-barrel"/>
    <property type="match status" value="1"/>
</dbReference>
<dbReference type="InterPro" id="IPR039426">
    <property type="entry name" value="TonB-dep_rcpt-like"/>
</dbReference>
<evidence type="ECO:0000256" key="7">
    <source>
        <dbReference type="ARBA" id="ARBA00023237"/>
    </source>
</evidence>
<dbReference type="EMBL" id="CP157485">
    <property type="protein sequence ID" value="XBO48828.1"/>
    <property type="molecule type" value="Genomic_DNA"/>
</dbReference>
<dbReference type="SUPFAM" id="SSF56935">
    <property type="entry name" value="Porins"/>
    <property type="match status" value="1"/>
</dbReference>
<dbReference type="InterPro" id="IPR000531">
    <property type="entry name" value="Beta-barrel_TonB"/>
</dbReference>
<keyword evidence="5 9" id="KW-0798">TonB box</keyword>
<keyword evidence="2 8" id="KW-0813">Transport</keyword>
<evidence type="ECO:0000256" key="5">
    <source>
        <dbReference type="ARBA" id="ARBA00023077"/>
    </source>
</evidence>
<evidence type="ECO:0000256" key="2">
    <source>
        <dbReference type="ARBA" id="ARBA00022448"/>
    </source>
</evidence>
<dbReference type="Gene3D" id="2.170.130.10">
    <property type="entry name" value="TonB-dependent receptor, plug domain"/>
    <property type="match status" value="1"/>
</dbReference>
<evidence type="ECO:0000256" key="6">
    <source>
        <dbReference type="ARBA" id="ARBA00023136"/>
    </source>
</evidence>
<reference evidence="12" key="1">
    <citation type="submission" date="2024-05" db="EMBL/GenBank/DDBJ databases">
        <authorList>
            <person name="Kim S."/>
            <person name="Heo J."/>
            <person name="Choi H."/>
            <person name="Choi Y."/>
            <person name="Kwon S.-W."/>
            <person name="Kim Y."/>
        </authorList>
    </citation>
    <scope>NUCLEOTIDE SEQUENCE</scope>
    <source>
        <strain evidence="12">KACC 23697</strain>
    </source>
</reference>
<dbReference type="Pfam" id="PF07715">
    <property type="entry name" value="Plug"/>
    <property type="match status" value="1"/>
</dbReference>
<gene>
    <name evidence="12" type="ORF">ABEG20_04345</name>
</gene>
<evidence type="ECO:0000256" key="9">
    <source>
        <dbReference type="RuleBase" id="RU003357"/>
    </source>
</evidence>
<evidence type="ECO:0000256" key="8">
    <source>
        <dbReference type="PROSITE-ProRule" id="PRU01360"/>
    </source>
</evidence>
<dbReference type="InterPro" id="IPR023996">
    <property type="entry name" value="TonB-dep_OMP_SusC/RagA"/>
</dbReference>
<dbReference type="PROSITE" id="PS52016">
    <property type="entry name" value="TONB_DEPENDENT_REC_3"/>
    <property type="match status" value="1"/>
</dbReference>
<evidence type="ECO:0000256" key="4">
    <source>
        <dbReference type="ARBA" id="ARBA00022692"/>
    </source>
</evidence>
<protein>
    <submittedName>
        <fullName evidence="12">SusC/RagA family TonB-linked outer membrane protein</fullName>
    </submittedName>
</protein>
<dbReference type="InterPro" id="IPR036942">
    <property type="entry name" value="Beta-barrel_TonB_sf"/>
</dbReference>
<dbReference type="RefSeq" id="WP_406826169.1">
    <property type="nucleotide sequence ID" value="NZ_CP157485.1"/>
</dbReference>
<organism evidence="12">
    <name type="scientific">Pedobacter sp. KACC 23697</name>
    <dbReference type="NCBI Taxonomy" id="3149230"/>
    <lineage>
        <taxon>Bacteria</taxon>
        <taxon>Pseudomonadati</taxon>
        <taxon>Bacteroidota</taxon>
        <taxon>Sphingobacteriia</taxon>
        <taxon>Sphingobacteriales</taxon>
        <taxon>Sphingobacteriaceae</taxon>
        <taxon>Pedobacter</taxon>
    </lineage>
</organism>
<dbReference type="InterPro" id="IPR037066">
    <property type="entry name" value="Plug_dom_sf"/>
</dbReference>
<evidence type="ECO:0000256" key="1">
    <source>
        <dbReference type="ARBA" id="ARBA00004571"/>
    </source>
</evidence>
<feature type="domain" description="TonB-dependent receptor-like beta-barrel" evidence="10">
    <location>
        <begin position="413"/>
        <end position="972"/>
    </location>
</feature>
<dbReference type="Gene3D" id="2.40.170.20">
    <property type="entry name" value="TonB-dependent receptor, beta-barrel domain"/>
    <property type="match status" value="1"/>
</dbReference>
<feature type="domain" description="TonB-dependent receptor plug" evidence="11">
    <location>
        <begin position="131"/>
        <end position="228"/>
    </location>
</feature>
<dbReference type="GO" id="GO:0009279">
    <property type="term" value="C:cell outer membrane"/>
    <property type="evidence" value="ECO:0007669"/>
    <property type="project" value="UniProtKB-SubCell"/>
</dbReference>
<dbReference type="InterPro" id="IPR008969">
    <property type="entry name" value="CarboxyPept-like_regulatory"/>
</dbReference>